<organism evidence="1">
    <name type="scientific">Arundo donax</name>
    <name type="common">Giant reed</name>
    <name type="synonym">Donax arundinaceus</name>
    <dbReference type="NCBI Taxonomy" id="35708"/>
    <lineage>
        <taxon>Eukaryota</taxon>
        <taxon>Viridiplantae</taxon>
        <taxon>Streptophyta</taxon>
        <taxon>Embryophyta</taxon>
        <taxon>Tracheophyta</taxon>
        <taxon>Spermatophyta</taxon>
        <taxon>Magnoliopsida</taxon>
        <taxon>Liliopsida</taxon>
        <taxon>Poales</taxon>
        <taxon>Poaceae</taxon>
        <taxon>PACMAD clade</taxon>
        <taxon>Arundinoideae</taxon>
        <taxon>Arundineae</taxon>
        <taxon>Arundo</taxon>
    </lineage>
</organism>
<reference evidence="1" key="1">
    <citation type="submission" date="2014-09" db="EMBL/GenBank/DDBJ databases">
        <authorList>
            <person name="Magalhaes I.L.F."/>
            <person name="Oliveira U."/>
            <person name="Santos F.R."/>
            <person name="Vidigal T.H.D.A."/>
            <person name="Brescovit A.D."/>
            <person name="Santos A.J."/>
        </authorList>
    </citation>
    <scope>NUCLEOTIDE SEQUENCE</scope>
    <source>
        <tissue evidence="1">Shoot tissue taken approximately 20 cm above the soil surface</tissue>
    </source>
</reference>
<evidence type="ECO:0000313" key="1">
    <source>
        <dbReference type="EMBL" id="JAE01401.1"/>
    </source>
</evidence>
<dbReference type="AlphaFoldDB" id="A0A0A9EU32"/>
<protein>
    <submittedName>
        <fullName evidence="1">Uncharacterized protein</fullName>
    </submittedName>
</protein>
<accession>A0A0A9EU32</accession>
<sequence length="25" mass="2865">MESLSCGDRSWSRRVLVLVELKLST</sequence>
<reference evidence="1" key="2">
    <citation type="journal article" date="2015" name="Data Brief">
        <title>Shoot transcriptome of the giant reed, Arundo donax.</title>
        <authorList>
            <person name="Barrero R.A."/>
            <person name="Guerrero F.D."/>
            <person name="Moolhuijzen P."/>
            <person name="Goolsby J.A."/>
            <person name="Tidwell J."/>
            <person name="Bellgard S.E."/>
            <person name="Bellgard M.I."/>
        </authorList>
    </citation>
    <scope>NUCLEOTIDE SEQUENCE</scope>
    <source>
        <tissue evidence="1">Shoot tissue taken approximately 20 cm above the soil surface</tissue>
    </source>
</reference>
<proteinExistence type="predicted"/>
<dbReference type="EMBL" id="GBRH01196495">
    <property type="protein sequence ID" value="JAE01401.1"/>
    <property type="molecule type" value="Transcribed_RNA"/>
</dbReference>
<name>A0A0A9EU32_ARUDO</name>